<dbReference type="SUPFAM" id="SSF53474">
    <property type="entry name" value="alpha/beta-Hydrolases"/>
    <property type="match status" value="1"/>
</dbReference>
<dbReference type="PIRSF" id="PIRSF029171">
    <property type="entry name" value="Esterase_LipA"/>
    <property type="match status" value="1"/>
</dbReference>
<proteinExistence type="predicted"/>
<dbReference type="OrthoDB" id="9798122at2"/>
<dbReference type="GO" id="GO:0016042">
    <property type="term" value="P:lipid catabolic process"/>
    <property type="evidence" value="ECO:0007669"/>
    <property type="project" value="InterPro"/>
</dbReference>
<evidence type="ECO:0000256" key="1">
    <source>
        <dbReference type="SAM" id="SignalP"/>
    </source>
</evidence>
<dbReference type="InterPro" id="IPR005152">
    <property type="entry name" value="Lipase_secreted"/>
</dbReference>
<dbReference type="Gene3D" id="3.40.50.1820">
    <property type="entry name" value="alpha/beta hydrolase"/>
    <property type="match status" value="1"/>
</dbReference>
<dbReference type="RefSeq" id="WP_122191774.1">
    <property type="nucleotide sequence ID" value="NZ_RFFH01000024.1"/>
</dbReference>
<keyword evidence="1" id="KW-0732">Signal</keyword>
<comment type="caution">
    <text evidence="2">The sequence shown here is derived from an EMBL/GenBank/DDBJ whole genome shotgun (WGS) entry which is preliminary data.</text>
</comment>
<accession>A0A3M2KTC0</accession>
<name>A0A3M2KTC0_9NOCA</name>
<dbReference type="AlphaFoldDB" id="A0A3M2KTC0"/>
<dbReference type="Pfam" id="PF03583">
    <property type="entry name" value="LIP"/>
    <property type="match status" value="1"/>
</dbReference>
<keyword evidence="3" id="KW-1185">Reference proteome</keyword>
<dbReference type="InterPro" id="IPR029058">
    <property type="entry name" value="AB_hydrolase_fold"/>
</dbReference>
<dbReference type="PANTHER" id="PTHR34853">
    <property type="match status" value="1"/>
</dbReference>
<reference evidence="2 3" key="1">
    <citation type="submission" date="2018-10" db="EMBL/GenBank/DDBJ databases">
        <title>Isolation from cow dung.</title>
        <authorList>
            <person name="Ling L."/>
        </authorList>
    </citation>
    <scope>NUCLEOTIDE SEQUENCE [LARGE SCALE GENOMIC DNA]</scope>
    <source>
        <strain evidence="2 3">NEAU-LL90</strain>
    </source>
</reference>
<sequence length="377" mass="39391">MSAFWPLSATVLACLAALPAVPAAAAPTPSTGVIESIEPLPTAATPPGSVDAARIIYSTTTAGGAPATSSGAVYFPPGQPPAGGWPIIAWAHGTLGLADECAYSVRGPAEVDRDWAYLGAWLNQGYAVVASDYAGLGTPGGQPYLNGKVEAANIVDGVKAATRHYQNLSNKWVVVGQSQGGEAAMFTARYATEFGGGELDYRGAVGTGVPAYNEELIGLTGPAFPPIKLSGYNTRATLYVLNGLATSHPDLDIDSYLTDAGRYWFTRAQQICGDDMYTELTDAGVSLKDLLARPLADLPPGVLHDDLALPETGFDKPIFIGQGLRDTNIIMPNTLRYAATLTANHQPLTLHTYPTDHPGTVNASLVDSIPFVAKAFA</sequence>
<feature type="signal peptide" evidence="1">
    <location>
        <begin position="1"/>
        <end position="25"/>
    </location>
</feature>
<gene>
    <name evidence="2" type="ORF">EBN03_31295</name>
</gene>
<dbReference type="PANTHER" id="PTHR34853:SF1">
    <property type="entry name" value="LIPASE 5"/>
    <property type="match status" value="1"/>
</dbReference>
<organism evidence="2 3">
    <name type="scientific">Nocardia stercoris</name>
    <dbReference type="NCBI Taxonomy" id="2483361"/>
    <lineage>
        <taxon>Bacteria</taxon>
        <taxon>Bacillati</taxon>
        <taxon>Actinomycetota</taxon>
        <taxon>Actinomycetes</taxon>
        <taxon>Mycobacteriales</taxon>
        <taxon>Nocardiaceae</taxon>
        <taxon>Nocardia</taxon>
    </lineage>
</organism>
<evidence type="ECO:0000313" key="2">
    <source>
        <dbReference type="EMBL" id="RMI28184.1"/>
    </source>
</evidence>
<dbReference type="GO" id="GO:0004806">
    <property type="term" value="F:triacylglycerol lipase activity"/>
    <property type="evidence" value="ECO:0007669"/>
    <property type="project" value="InterPro"/>
</dbReference>
<dbReference type="Proteomes" id="UP000279275">
    <property type="component" value="Unassembled WGS sequence"/>
</dbReference>
<dbReference type="EMBL" id="RFFH01000024">
    <property type="protein sequence ID" value="RMI28184.1"/>
    <property type="molecule type" value="Genomic_DNA"/>
</dbReference>
<evidence type="ECO:0000313" key="3">
    <source>
        <dbReference type="Proteomes" id="UP000279275"/>
    </source>
</evidence>
<protein>
    <submittedName>
        <fullName evidence="2">Lipase</fullName>
    </submittedName>
</protein>
<feature type="chain" id="PRO_5018024854" evidence="1">
    <location>
        <begin position="26"/>
        <end position="377"/>
    </location>
</feature>